<evidence type="ECO:0000313" key="3">
    <source>
        <dbReference type="Proteomes" id="UP000291142"/>
    </source>
</evidence>
<name>A0A4Q9FIS6_9FLAO</name>
<gene>
    <name evidence="2" type="ORF">EYD45_03910</name>
</gene>
<protein>
    <submittedName>
        <fullName evidence="2">Uncharacterized protein</fullName>
    </submittedName>
</protein>
<evidence type="ECO:0000256" key="1">
    <source>
        <dbReference type="SAM" id="SignalP"/>
    </source>
</evidence>
<dbReference type="RefSeq" id="WP_130963050.1">
    <property type="nucleotide sequence ID" value="NZ_SIRT01000002.1"/>
</dbReference>
<evidence type="ECO:0000313" key="2">
    <source>
        <dbReference type="EMBL" id="TBN05432.1"/>
    </source>
</evidence>
<sequence>MNTKKILMCSGIVLFALSLSSFKLAHPIEKAPITYKIQEGFIVYATYDGQNNDGYNFVVTDKKGKKNTLTFQNIEEPVLSVFDLSTDTFVGTKFKVTFNKEMKASNDEVNTITKLEKL</sequence>
<feature type="chain" id="PRO_5020713352" evidence="1">
    <location>
        <begin position="26"/>
        <end position="118"/>
    </location>
</feature>
<keyword evidence="1" id="KW-0732">Signal</keyword>
<dbReference type="AlphaFoldDB" id="A0A4Q9FIS6"/>
<comment type="caution">
    <text evidence="2">The sequence shown here is derived from an EMBL/GenBank/DDBJ whole genome shotgun (WGS) entry which is preliminary data.</text>
</comment>
<proteinExistence type="predicted"/>
<organism evidence="2 3">
    <name type="scientific">Hyunsoonleella flava</name>
    <dbReference type="NCBI Taxonomy" id="2527939"/>
    <lineage>
        <taxon>Bacteria</taxon>
        <taxon>Pseudomonadati</taxon>
        <taxon>Bacteroidota</taxon>
        <taxon>Flavobacteriia</taxon>
        <taxon>Flavobacteriales</taxon>
        <taxon>Flavobacteriaceae</taxon>
    </lineage>
</organism>
<keyword evidence="3" id="KW-1185">Reference proteome</keyword>
<feature type="signal peptide" evidence="1">
    <location>
        <begin position="1"/>
        <end position="25"/>
    </location>
</feature>
<dbReference type="OrthoDB" id="1450289at2"/>
<dbReference type="Proteomes" id="UP000291142">
    <property type="component" value="Unassembled WGS sequence"/>
</dbReference>
<accession>A0A4Q9FIS6</accession>
<reference evidence="2 3" key="1">
    <citation type="submission" date="2019-02" db="EMBL/GenBank/DDBJ databases">
        <title>Hyunsoonleella sp., isolated from marine sediment.</title>
        <authorList>
            <person name="Liu B.-T."/>
        </authorList>
    </citation>
    <scope>NUCLEOTIDE SEQUENCE [LARGE SCALE GENOMIC DNA]</scope>
    <source>
        <strain evidence="2 3">T58</strain>
    </source>
</reference>
<dbReference type="EMBL" id="SIRT01000002">
    <property type="protein sequence ID" value="TBN05432.1"/>
    <property type="molecule type" value="Genomic_DNA"/>
</dbReference>